<dbReference type="SUPFAM" id="SSF54637">
    <property type="entry name" value="Thioesterase/thiol ester dehydrase-isomerase"/>
    <property type="match status" value="2"/>
</dbReference>
<dbReference type="GO" id="GO:0006637">
    <property type="term" value="P:acyl-CoA metabolic process"/>
    <property type="evidence" value="ECO:0007669"/>
    <property type="project" value="TreeGrafter"/>
</dbReference>
<comment type="similarity">
    <text evidence="1">Belongs to the acyl coenzyme A hydrolase family.</text>
</comment>
<evidence type="ECO:0000313" key="6">
    <source>
        <dbReference type="Proteomes" id="UP000504634"/>
    </source>
</evidence>
<keyword evidence="6" id="KW-1185">Reference proteome</keyword>
<organism evidence="6 7">
    <name type="scientific">Drosophila lebanonensis</name>
    <name type="common">Fruit fly</name>
    <name type="synonym">Scaptodrosophila lebanonensis</name>
    <dbReference type="NCBI Taxonomy" id="7225"/>
    <lineage>
        <taxon>Eukaryota</taxon>
        <taxon>Metazoa</taxon>
        <taxon>Ecdysozoa</taxon>
        <taxon>Arthropoda</taxon>
        <taxon>Hexapoda</taxon>
        <taxon>Insecta</taxon>
        <taxon>Pterygota</taxon>
        <taxon>Neoptera</taxon>
        <taxon>Endopterygota</taxon>
        <taxon>Diptera</taxon>
        <taxon>Brachycera</taxon>
        <taxon>Muscomorpha</taxon>
        <taxon>Ephydroidea</taxon>
        <taxon>Drosophilidae</taxon>
        <taxon>Scaptodrosophila</taxon>
    </lineage>
</organism>
<protein>
    <submittedName>
        <fullName evidence="7">Acyl-coenzyme A thioesterase 9, mitochondrial</fullName>
    </submittedName>
</protein>
<dbReference type="FunFam" id="3.10.129.10:FF:000051">
    <property type="entry name" value="Acyl-coa thioesterase"/>
    <property type="match status" value="1"/>
</dbReference>
<dbReference type="PROSITE" id="PS51770">
    <property type="entry name" value="HOTDOG_ACOT"/>
    <property type="match status" value="2"/>
</dbReference>
<dbReference type="PANTHER" id="PTHR12655">
    <property type="entry name" value="ACYL-COA THIOESTERASE"/>
    <property type="match status" value="1"/>
</dbReference>
<dbReference type="Proteomes" id="UP000504634">
    <property type="component" value="Unplaced"/>
</dbReference>
<accession>A0A6J2T2C4</accession>
<dbReference type="CDD" id="cd03442">
    <property type="entry name" value="BFIT_BACH"/>
    <property type="match status" value="2"/>
</dbReference>
<dbReference type="OrthoDB" id="331699at2759"/>
<feature type="domain" description="HotDog ACOT-type" evidence="5">
    <location>
        <begin position="88"/>
        <end position="218"/>
    </location>
</feature>
<evidence type="ECO:0000259" key="5">
    <source>
        <dbReference type="PROSITE" id="PS51770"/>
    </source>
</evidence>
<keyword evidence="4" id="KW-0809">Transit peptide</keyword>
<dbReference type="GO" id="GO:0047617">
    <property type="term" value="F:fatty acyl-CoA hydrolase activity"/>
    <property type="evidence" value="ECO:0007669"/>
    <property type="project" value="TreeGrafter"/>
</dbReference>
<reference evidence="7" key="1">
    <citation type="submission" date="2025-08" db="UniProtKB">
        <authorList>
            <consortium name="RefSeq"/>
        </authorList>
    </citation>
    <scope>IDENTIFICATION</scope>
    <source>
        <strain evidence="7">11010-0011.00</strain>
        <tissue evidence="7">Whole body</tissue>
    </source>
</reference>
<dbReference type="AlphaFoldDB" id="A0A6J2T2C4"/>
<dbReference type="GeneID" id="115620846"/>
<gene>
    <name evidence="7" type="primary">LOC115620846</name>
</gene>
<name>A0A6J2T2C4_DROLE</name>
<evidence type="ECO:0000256" key="4">
    <source>
        <dbReference type="ARBA" id="ARBA00022946"/>
    </source>
</evidence>
<dbReference type="InterPro" id="IPR029069">
    <property type="entry name" value="HotDog_dom_sf"/>
</dbReference>
<dbReference type="PANTHER" id="PTHR12655:SF0">
    <property type="entry name" value="ACYL-COENZYME A THIOESTERASE 9, MITOCHONDRIAL"/>
    <property type="match status" value="1"/>
</dbReference>
<evidence type="ECO:0000313" key="7">
    <source>
        <dbReference type="RefSeq" id="XP_030370149.1"/>
    </source>
</evidence>
<evidence type="ECO:0000256" key="3">
    <source>
        <dbReference type="ARBA" id="ARBA00022801"/>
    </source>
</evidence>
<dbReference type="Gene3D" id="3.10.129.10">
    <property type="entry name" value="Hotdog Thioesterase"/>
    <property type="match status" value="2"/>
</dbReference>
<dbReference type="RefSeq" id="XP_030370149.1">
    <property type="nucleotide sequence ID" value="XM_030514289.1"/>
</dbReference>
<evidence type="ECO:0000256" key="1">
    <source>
        <dbReference type="ARBA" id="ARBA00010458"/>
    </source>
</evidence>
<evidence type="ECO:0000256" key="2">
    <source>
        <dbReference type="ARBA" id="ARBA00022737"/>
    </source>
</evidence>
<keyword evidence="2" id="KW-0677">Repeat</keyword>
<dbReference type="GO" id="GO:0005739">
    <property type="term" value="C:mitochondrion"/>
    <property type="evidence" value="ECO:0007669"/>
    <property type="project" value="TreeGrafter"/>
</dbReference>
<sequence length="461" mass="53204">MQRLLPRLRPHGCLAMKPSSYTTLYFGLRQLNDDVGLGSDHVSGTLAEVVEKIRKQIGVELGYHTIPKSREHLLKHQPKPESLPPRSMKDSFTTVILPLNSDEGIRERYINHLGRVRLGRVMEELDMFAVWLCHRHIKIPDLPKDIPLPYTFVTLAVDKVEFWNAERLRANADIHLSGHISWTGRSSMEITIYVRQTAHGEIWTITKALFLMVARNATNTGPAPVNSLKPANELEQCYWEEANKRQKQRRAIQAESVFNAPPFEYEQTLMYDLFRRTTPINTMELNRRVLPPKCRWMADSYQTTMINPFPENRNAQNTIFGGYIMRNAVEISFITASIYVGGRPMLKCISDISFMNAVKVNSFLKMTAYVVYTAQNYMQIMTVAHIYDSHSGEELTTNAFYLTYKADKIVDEVLPRSYQETLWYIHGRRKFLAALDLLPVYPMKKAQEEQIKSNEVINVNK</sequence>
<keyword evidence="3" id="KW-0378">Hydrolase</keyword>
<proteinExistence type="inferred from homology"/>
<dbReference type="InterPro" id="IPR033120">
    <property type="entry name" value="HOTDOG_ACOT"/>
</dbReference>
<feature type="domain" description="HotDog ACOT-type" evidence="5">
    <location>
        <begin position="298"/>
        <end position="410"/>
    </location>
</feature>